<sequence length="258" mass="29544">MDPCHCSHTRPIDNPAPLPAGYRTGLGDVYMINESICIPFYDIFRQSPNLERTQYIQSSHSLLSVCSRQTATRHVDGRPCILMDYHEESYVRKIARKVCLVTTYSGHQMSTLPKICKEFSIPVSPSDAITAENEDHVHSSPRWSRENAWIIAWVFVTRRPLIRRMQAKREAGRPSENVFFSESTAEYLDAACMKLRTEWMAKCRKDPSLAGRYAKEFHDHRKVFAAAGASNYSLATQATCRTMRHSAYKPTRQNRTGH</sequence>
<reference evidence="1 2" key="1">
    <citation type="journal article" date="2019" name="Nat. Ecol. Evol.">
        <title>Megaphylogeny resolves global patterns of mushroom evolution.</title>
        <authorList>
            <person name="Varga T."/>
            <person name="Krizsan K."/>
            <person name="Foldi C."/>
            <person name="Dima B."/>
            <person name="Sanchez-Garcia M."/>
            <person name="Sanchez-Ramirez S."/>
            <person name="Szollosi G.J."/>
            <person name="Szarkandi J.G."/>
            <person name="Papp V."/>
            <person name="Albert L."/>
            <person name="Andreopoulos W."/>
            <person name="Angelini C."/>
            <person name="Antonin V."/>
            <person name="Barry K.W."/>
            <person name="Bougher N.L."/>
            <person name="Buchanan P."/>
            <person name="Buyck B."/>
            <person name="Bense V."/>
            <person name="Catcheside P."/>
            <person name="Chovatia M."/>
            <person name="Cooper J."/>
            <person name="Damon W."/>
            <person name="Desjardin D."/>
            <person name="Finy P."/>
            <person name="Geml J."/>
            <person name="Haridas S."/>
            <person name="Hughes K."/>
            <person name="Justo A."/>
            <person name="Karasinski D."/>
            <person name="Kautmanova I."/>
            <person name="Kiss B."/>
            <person name="Kocsube S."/>
            <person name="Kotiranta H."/>
            <person name="LaButti K.M."/>
            <person name="Lechner B.E."/>
            <person name="Liimatainen K."/>
            <person name="Lipzen A."/>
            <person name="Lukacs Z."/>
            <person name="Mihaltcheva S."/>
            <person name="Morgado L.N."/>
            <person name="Niskanen T."/>
            <person name="Noordeloos M.E."/>
            <person name="Ohm R.A."/>
            <person name="Ortiz-Santana B."/>
            <person name="Ovrebo C."/>
            <person name="Racz N."/>
            <person name="Riley R."/>
            <person name="Savchenko A."/>
            <person name="Shiryaev A."/>
            <person name="Soop K."/>
            <person name="Spirin V."/>
            <person name="Szebenyi C."/>
            <person name="Tomsovsky M."/>
            <person name="Tulloss R.E."/>
            <person name="Uehling J."/>
            <person name="Grigoriev I.V."/>
            <person name="Vagvolgyi C."/>
            <person name="Papp T."/>
            <person name="Martin F.M."/>
            <person name="Miettinen O."/>
            <person name="Hibbett D.S."/>
            <person name="Nagy L.G."/>
        </authorList>
    </citation>
    <scope>NUCLEOTIDE SEQUENCE [LARGE SCALE GENOMIC DNA]</scope>
    <source>
        <strain evidence="1 2">HHB13444</strain>
    </source>
</reference>
<dbReference type="Proteomes" id="UP000308197">
    <property type="component" value="Unassembled WGS sequence"/>
</dbReference>
<gene>
    <name evidence="1" type="ORF">K466DRAFT_664992</name>
</gene>
<evidence type="ECO:0000313" key="1">
    <source>
        <dbReference type="EMBL" id="TFK84689.1"/>
    </source>
</evidence>
<evidence type="ECO:0000313" key="2">
    <source>
        <dbReference type="Proteomes" id="UP000308197"/>
    </source>
</evidence>
<protein>
    <submittedName>
        <fullName evidence="1">Uncharacterized protein</fullName>
    </submittedName>
</protein>
<dbReference type="InParanoid" id="A0A5C3P6U9"/>
<proteinExistence type="predicted"/>
<accession>A0A5C3P6U9</accession>
<dbReference type="AlphaFoldDB" id="A0A5C3P6U9"/>
<dbReference type="EMBL" id="ML211299">
    <property type="protein sequence ID" value="TFK84689.1"/>
    <property type="molecule type" value="Genomic_DNA"/>
</dbReference>
<name>A0A5C3P6U9_9APHY</name>
<keyword evidence="2" id="KW-1185">Reference proteome</keyword>
<organism evidence="1 2">
    <name type="scientific">Polyporus arcularius HHB13444</name>
    <dbReference type="NCBI Taxonomy" id="1314778"/>
    <lineage>
        <taxon>Eukaryota</taxon>
        <taxon>Fungi</taxon>
        <taxon>Dikarya</taxon>
        <taxon>Basidiomycota</taxon>
        <taxon>Agaricomycotina</taxon>
        <taxon>Agaricomycetes</taxon>
        <taxon>Polyporales</taxon>
        <taxon>Polyporaceae</taxon>
        <taxon>Polyporus</taxon>
    </lineage>
</organism>